<dbReference type="PANTHER" id="PTHR10168">
    <property type="entry name" value="GLUTAREDOXIN"/>
    <property type="match status" value="1"/>
</dbReference>
<evidence type="ECO:0000256" key="2">
    <source>
        <dbReference type="ARBA" id="ARBA00007568"/>
    </source>
</evidence>
<evidence type="ECO:0000313" key="6">
    <source>
        <dbReference type="EMBL" id="KAG5524659.1"/>
    </source>
</evidence>
<dbReference type="PROSITE" id="PS51354">
    <property type="entry name" value="GLUTAREDOXIN_2"/>
    <property type="match status" value="1"/>
</dbReference>
<evidence type="ECO:0000259" key="5">
    <source>
        <dbReference type="Pfam" id="PF00462"/>
    </source>
</evidence>
<keyword evidence="7" id="KW-1185">Reference proteome</keyword>
<evidence type="ECO:0000256" key="1">
    <source>
        <dbReference type="ARBA" id="ARBA00004496"/>
    </source>
</evidence>
<comment type="subcellular location">
    <subcellularLocation>
        <location evidence="1">Cytoplasm</location>
    </subcellularLocation>
</comment>
<proteinExistence type="inferred from homology"/>
<feature type="domain" description="Glutaredoxin" evidence="5">
    <location>
        <begin position="48"/>
        <end position="109"/>
    </location>
</feature>
<name>A0AAV6IDD4_9ERIC</name>
<dbReference type="SUPFAM" id="SSF52833">
    <property type="entry name" value="Thioredoxin-like"/>
    <property type="match status" value="1"/>
</dbReference>
<dbReference type="Gene3D" id="3.40.30.10">
    <property type="entry name" value="Glutaredoxin"/>
    <property type="match status" value="1"/>
</dbReference>
<dbReference type="InterPro" id="IPR036249">
    <property type="entry name" value="Thioredoxin-like_sf"/>
</dbReference>
<dbReference type="AlphaFoldDB" id="A0AAV6IDD4"/>
<dbReference type="Pfam" id="PF00462">
    <property type="entry name" value="Glutaredoxin"/>
    <property type="match status" value="1"/>
</dbReference>
<evidence type="ECO:0000256" key="3">
    <source>
        <dbReference type="ARBA" id="ARBA00022490"/>
    </source>
</evidence>
<keyword evidence="4" id="KW-0676">Redox-active center</keyword>
<dbReference type="EMBL" id="JACTNZ010000011">
    <property type="protein sequence ID" value="KAG5524659.1"/>
    <property type="molecule type" value="Genomic_DNA"/>
</dbReference>
<comment type="similarity">
    <text evidence="2">Belongs to the glutaredoxin family. CC-type subfamily.</text>
</comment>
<keyword evidence="3" id="KW-0963">Cytoplasm</keyword>
<dbReference type="Proteomes" id="UP000823749">
    <property type="component" value="Chromosome 11"/>
</dbReference>
<dbReference type="GO" id="GO:0005737">
    <property type="term" value="C:cytoplasm"/>
    <property type="evidence" value="ECO:0007669"/>
    <property type="project" value="UniProtKB-SubCell"/>
</dbReference>
<sequence>MQGVRRFRPLSDVGVRLELSTTTASPLAIDVEESTETRIQRLISENPVVIFSRPSCCMCHVMKRLLSTIGVHPTVIELDDNEIPALPSSSSDGDSSSAGAPAVFIGGSRVGGLENLVALHLTGHLRAKLVEAGALEGGGTVS</sequence>
<evidence type="ECO:0000313" key="7">
    <source>
        <dbReference type="Proteomes" id="UP000823749"/>
    </source>
</evidence>
<organism evidence="6 7">
    <name type="scientific">Rhododendron griersonianum</name>
    <dbReference type="NCBI Taxonomy" id="479676"/>
    <lineage>
        <taxon>Eukaryota</taxon>
        <taxon>Viridiplantae</taxon>
        <taxon>Streptophyta</taxon>
        <taxon>Embryophyta</taxon>
        <taxon>Tracheophyta</taxon>
        <taxon>Spermatophyta</taxon>
        <taxon>Magnoliopsida</taxon>
        <taxon>eudicotyledons</taxon>
        <taxon>Gunneridae</taxon>
        <taxon>Pentapetalae</taxon>
        <taxon>asterids</taxon>
        <taxon>Ericales</taxon>
        <taxon>Ericaceae</taxon>
        <taxon>Ericoideae</taxon>
        <taxon>Rhodoreae</taxon>
        <taxon>Rhododendron</taxon>
    </lineage>
</organism>
<comment type="caution">
    <text evidence="6">The sequence shown here is derived from an EMBL/GenBank/DDBJ whole genome shotgun (WGS) entry which is preliminary data.</text>
</comment>
<reference evidence="6" key="1">
    <citation type="submission" date="2020-08" db="EMBL/GenBank/DDBJ databases">
        <title>Plant Genome Project.</title>
        <authorList>
            <person name="Zhang R.-G."/>
        </authorList>
    </citation>
    <scope>NUCLEOTIDE SEQUENCE</scope>
    <source>
        <strain evidence="6">WSP0</strain>
        <tissue evidence="6">Leaf</tissue>
    </source>
</reference>
<protein>
    <recommendedName>
        <fullName evidence="5">Glutaredoxin domain-containing protein</fullName>
    </recommendedName>
</protein>
<dbReference type="PRINTS" id="PR00160">
    <property type="entry name" value="GLUTAREDOXIN"/>
</dbReference>
<evidence type="ECO:0000256" key="4">
    <source>
        <dbReference type="ARBA" id="ARBA00023284"/>
    </source>
</evidence>
<dbReference type="NCBIfam" id="TIGR02189">
    <property type="entry name" value="GlrX-like_plant"/>
    <property type="match status" value="1"/>
</dbReference>
<dbReference type="InterPro" id="IPR002109">
    <property type="entry name" value="Glutaredoxin"/>
</dbReference>
<dbReference type="InterPro" id="IPR014025">
    <property type="entry name" value="Glutaredoxin_subgr"/>
</dbReference>
<dbReference type="InterPro" id="IPR011905">
    <property type="entry name" value="GlrX-like_pln_2"/>
</dbReference>
<gene>
    <name evidence="6" type="ORF">RHGRI_031364</name>
</gene>
<accession>A0AAV6IDD4</accession>